<dbReference type="EC" id="3.5.4.3" evidence="3 7"/>
<evidence type="ECO:0000256" key="3">
    <source>
        <dbReference type="ARBA" id="ARBA00012781"/>
    </source>
</evidence>
<dbReference type="Gene3D" id="2.30.40.10">
    <property type="entry name" value="Urease, subunit C, domain 1"/>
    <property type="match status" value="1"/>
</dbReference>
<dbReference type="InterPro" id="IPR032466">
    <property type="entry name" value="Metal_Hydrolase"/>
</dbReference>
<evidence type="ECO:0000313" key="11">
    <source>
        <dbReference type="Proteomes" id="UP000236655"/>
    </source>
</evidence>
<dbReference type="NCBIfam" id="NF006679">
    <property type="entry name" value="PRK09228.1"/>
    <property type="match status" value="1"/>
</dbReference>
<evidence type="ECO:0000259" key="9">
    <source>
        <dbReference type="Pfam" id="PF01979"/>
    </source>
</evidence>
<evidence type="ECO:0000256" key="8">
    <source>
        <dbReference type="RuleBase" id="RU366009"/>
    </source>
</evidence>
<dbReference type="KEGG" id="nba:CUN60_00640"/>
<feature type="domain" description="Amidohydrolase-related" evidence="9">
    <location>
        <begin position="78"/>
        <end position="438"/>
    </location>
</feature>
<name>A0A2I7N327_9NEIS</name>
<evidence type="ECO:0000256" key="2">
    <source>
        <dbReference type="ARBA" id="ARBA00006745"/>
    </source>
</evidence>
<protein>
    <recommendedName>
        <fullName evidence="3 7">Guanine deaminase</fullName>
        <shortName evidence="8">Guanase</shortName>
        <ecNumber evidence="3 7">3.5.4.3</ecNumber>
    </recommendedName>
    <alternativeName>
        <fullName evidence="8">Guanine aminohydrolase</fullName>
    </alternativeName>
</protein>
<comment type="similarity">
    <text evidence="2 8">Belongs to the metallo-dependent hydrolases superfamily. ATZ/TRZ family.</text>
</comment>
<organism evidence="10 11">
    <name type="scientific">Aquella oligotrophica</name>
    <dbReference type="NCBI Taxonomy" id="2067065"/>
    <lineage>
        <taxon>Bacteria</taxon>
        <taxon>Pseudomonadati</taxon>
        <taxon>Pseudomonadota</taxon>
        <taxon>Betaproteobacteria</taxon>
        <taxon>Neisseriales</taxon>
        <taxon>Neisseriaceae</taxon>
        <taxon>Aquella</taxon>
    </lineage>
</organism>
<accession>A0A2I7N327</accession>
<dbReference type="NCBIfam" id="TIGR02967">
    <property type="entry name" value="guan_deamin"/>
    <property type="match status" value="1"/>
</dbReference>
<comment type="catalytic activity">
    <reaction evidence="8">
        <text>guanine + H2O + H(+) = xanthine + NH4(+)</text>
        <dbReference type="Rhea" id="RHEA:14665"/>
        <dbReference type="ChEBI" id="CHEBI:15377"/>
        <dbReference type="ChEBI" id="CHEBI:15378"/>
        <dbReference type="ChEBI" id="CHEBI:16235"/>
        <dbReference type="ChEBI" id="CHEBI:17712"/>
        <dbReference type="ChEBI" id="CHEBI:28938"/>
        <dbReference type="EC" id="3.5.4.3"/>
    </reaction>
</comment>
<evidence type="ECO:0000256" key="1">
    <source>
        <dbReference type="ARBA" id="ARBA00004984"/>
    </source>
</evidence>
<reference evidence="11" key="1">
    <citation type="submission" date="2017-11" db="EMBL/GenBank/DDBJ databases">
        <authorList>
            <person name="Chan K.G."/>
            <person name="Lee L.S."/>
        </authorList>
    </citation>
    <scope>NUCLEOTIDE SEQUENCE [LARGE SCALE GENOMIC DNA]</scope>
    <source>
        <strain evidence="11">DSM 100970</strain>
    </source>
</reference>
<sequence length="444" mass="50072">MKTLYRGKIFTFTTKATLSNLQGVVPDSLFVNDEKFIFLRDGAIIVESGKIVAIGDYLDIKSQLQAEDKEVDYSGKLITPGFIDSHMHATQTSAVSAYGEKLLTWLDNYIFPGEVAFNSEQSARREYEILLKQLFKNGTTTICAYLPSSYDGADLLFEITDKYKMRAVMGNTIMTDGNPKLITDGETSMLISEKLYNKWHKTNRLSYALTPRFALSCTDESMGLCKEFVESHSDAYMQTHLCENVNEIQDTLAKFPWAKDYLEVYEKYGLVHDKSIFGHCIHLSDSEWKRMTEAEVIFANCPISNNYLGSGLFRYDEAVKRNAKLTLGTDWAAGNTLSMLRVMDDAYKVAMLNSFKLETLTRWYSATLGSAKALALDDYIGSLEVGKEADFIVLDPEANELLNYRLESSYDLLDYLFSVSSLGDDRIVAATYVYGDNVYTNSSN</sequence>
<dbReference type="Proteomes" id="UP000236655">
    <property type="component" value="Chromosome"/>
</dbReference>
<evidence type="ECO:0000256" key="6">
    <source>
        <dbReference type="ARBA" id="ARBA00022833"/>
    </source>
</evidence>
<dbReference type="Gene3D" id="3.20.20.140">
    <property type="entry name" value="Metal-dependent hydrolases"/>
    <property type="match status" value="1"/>
</dbReference>
<dbReference type="PANTHER" id="PTHR11271">
    <property type="entry name" value="GUANINE DEAMINASE"/>
    <property type="match status" value="1"/>
</dbReference>
<dbReference type="InterPro" id="IPR006680">
    <property type="entry name" value="Amidohydro-rel"/>
</dbReference>
<dbReference type="PANTHER" id="PTHR11271:SF6">
    <property type="entry name" value="GUANINE DEAMINASE"/>
    <property type="match status" value="1"/>
</dbReference>
<dbReference type="SUPFAM" id="SSF51556">
    <property type="entry name" value="Metallo-dependent hydrolases"/>
    <property type="match status" value="1"/>
</dbReference>
<evidence type="ECO:0000256" key="7">
    <source>
        <dbReference type="NCBIfam" id="TIGR02967"/>
    </source>
</evidence>
<evidence type="ECO:0000313" key="10">
    <source>
        <dbReference type="EMBL" id="AUR50867.1"/>
    </source>
</evidence>
<keyword evidence="11" id="KW-1185">Reference proteome</keyword>
<dbReference type="RefSeq" id="WP_102950167.1">
    <property type="nucleotide sequence ID" value="NZ_CP024847.1"/>
</dbReference>
<evidence type="ECO:0000256" key="5">
    <source>
        <dbReference type="ARBA" id="ARBA00022801"/>
    </source>
</evidence>
<comment type="function">
    <text evidence="8">Catalyzes the hydrolytic deamination of guanine, producing xanthine and ammonia.</text>
</comment>
<dbReference type="GO" id="GO:0008892">
    <property type="term" value="F:guanine deaminase activity"/>
    <property type="evidence" value="ECO:0007669"/>
    <property type="project" value="UniProtKB-UniRule"/>
</dbReference>
<dbReference type="Pfam" id="PF01979">
    <property type="entry name" value="Amidohydro_1"/>
    <property type="match status" value="1"/>
</dbReference>
<evidence type="ECO:0000256" key="4">
    <source>
        <dbReference type="ARBA" id="ARBA00022723"/>
    </source>
</evidence>
<keyword evidence="6 8" id="KW-0862">Zinc</keyword>
<dbReference type="SUPFAM" id="SSF51338">
    <property type="entry name" value="Composite domain of metallo-dependent hydrolases"/>
    <property type="match status" value="1"/>
</dbReference>
<keyword evidence="4 8" id="KW-0479">Metal-binding</keyword>
<proteinExistence type="inferred from homology"/>
<dbReference type="EMBL" id="CP024847">
    <property type="protein sequence ID" value="AUR50867.1"/>
    <property type="molecule type" value="Genomic_DNA"/>
</dbReference>
<dbReference type="InterPro" id="IPR011059">
    <property type="entry name" value="Metal-dep_hydrolase_composite"/>
</dbReference>
<dbReference type="InterPro" id="IPR051607">
    <property type="entry name" value="Metallo-dep_hydrolases"/>
</dbReference>
<comment type="cofactor">
    <cofactor evidence="8">
        <name>Zn(2+)</name>
        <dbReference type="ChEBI" id="CHEBI:29105"/>
    </cofactor>
    <text evidence="8">Binds 1 zinc ion per subunit.</text>
</comment>
<dbReference type="GO" id="GO:0008270">
    <property type="term" value="F:zinc ion binding"/>
    <property type="evidence" value="ECO:0007669"/>
    <property type="project" value="UniProtKB-UniRule"/>
</dbReference>
<dbReference type="AlphaFoldDB" id="A0A2I7N327"/>
<dbReference type="UniPathway" id="UPA00603">
    <property type="reaction ID" value="UER00660"/>
</dbReference>
<keyword evidence="5 8" id="KW-0378">Hydrolase</keyword>
<comment type="pathway">
    <text evidence="1 8">Purine metabolism; guanine degradation; xanthine from guanine: step 1/1.</text>
</comment>
<dbReference type="GO" id="GO:0006147">
    <property type="term" value="P:guanine catabolic process"/>
    <property type="evidence" value="ECO:0007669"/>
    <property type="project" value="UniProtKB-UniRule"/>
</dbReference>
<dbReference type="InterPro" id="IPR014311">
    <property type="entry name" value="Guanine_deaminase"/>
</dbReference>
<gene>
    <name evidence="10" type="primary">guaD</name>
    <name evidence="10" type="ORF">CUN60_00640</name>
</gene>
<dbReference type="GO" id="GO:0005829">
    <property type="term" value="C:cytosol"/>
    <property type="evidence" value="ECO:0007669"/>
    <property type="project" value="TreeGrafter"/>
</dbReference>
<dbReference type="OrthoDB" id="3189065at2"/>